<dbReference type="SMART" id="SM00411">
    <property type="entry name" value="BHL"/>
    <property type="match status" value="1"/>
</dbReference>
<proteinExistence type="inferred from homology"/>
<comment type="caution">
    <text evidence="5">The sequence shown here is derived from an EMBL/GenBank/DDBJ whole genome shotgun (WGS) entry which is preliminary data.</text>
</comment>
<dbReference type="PANTHER" id="PTHR33175">
    <property type="entry name" value="DNA-BINDING PROTEIN HU"/>
    <property type="match status" value="1"/>
</dbReference>
<reference evidence="5 6" key="1">
    <citation type="journal article" date="2021" name="Microorganisms">
        <title>Acidisoma silvae sp. nov. and Acidisomacellulosilytica sp. nov., Two Acidophilic Bacteria Isolated from Decaying Wood, Hydrolyzing Cellulose and Producing Poly-3-hydroxybutyrate.</title>
        <authorList>
            <person name="Mieszkin S."/>
            <person name="Pouder E."/>
            <person name="Uroz S."/>
            <person name="Simon-Colin C."/>
            <person name="Alain K."/>
        </authorList>
    </citation>
    <scope>NUCLEOTIDE SEQUENCE [LARGE SCALE GENOMIC DNA]</scope>
    <source>
        <strain evidence="5 6">HW T5.17</strain>
    </source>
</reference>
<keyword evidence="2" id="KW-0226">DNA condensation</keyword>
<evidence type="ECO:0000256" key="1">
    <source>
        <dbReference type="ARBA" id="ARBA00010529"/>
    </source>
</evidence>
<protein>
    <submittedName>
        <fullName evidence="5">HU family DNA-binding protein</fullName>
    </submittedName>
</protein>
<dbReference type="SUPFAM" id="SSF47729">
    <property type="entry name" value="IHF-like DNA-binding proteins"/>
    <property type="match status" value="1"/>
</dbReference>
<dbReference type="PRINTS" id="PR01727">
    <property type="entry name" value="DNABINDINGHU"/>
</dbReference>
<accession>A0A963Z4N4</accession>
<evidence type="ECO:0000256" key="4">
    <source>
        <dbReference type="RuleBase" id="RU003939"/>
    </source>
</evidence>
<dbReference type="Gene3D" id="4.10.520.10">
    <property type="entry name" value="IHF-like DNA-binding proteins"/>
    <property type="match status" value="1"/>
</dbReference>
<dbReference type="Pfam" id="PF00216">
    <property type="entry name" value="Bac_DNA_binding"/>
    <property type="match status" value="1"/>
</dbReference>
<dbReference type="CDD" id="cd00591">
    <property type="entry name" value="HU_IHF"/>
    <property type="match status" value="1"/>
</dbReference>
<evidence type="ECO:0000256" key="2">
    <source>
        <dbReference type="ARBA" id="ARBA00023067"/>
    </source>
</evidence>
<evidence type="ECO:0000313" key="5">
    <source>
        <dbReference type="EMBL" id="MCB8882712.1"/>
    </source>
</evidence>
<dbReference type="InterPro" id="IPR000119">
    <property type="entry name" value="Hist_DNA-bd"/>
</dbReference>
<evidence type="ECO:0000313" key="6">
    <source>
        <dbReference type="Proteomes" id="UP000721844"/>
    </source>
</evidence>
<dbReference type="GO" id="GO:0030527">
    <property type="term" value="F:structural constituent of chromatin"/>
    <property type="evidence" value="ECO:0007669"/>
    <property type="project" value="InterPro"/>
</dbReference>
<comment type="similarity">
    <text evidence="1 4">Belongs to the bacterial histone-like protein family.</text>
</comment>
<dbReference type="PANTHER" id="PTHR33175:SF3">
    <property type="entry name" value="DNA-BINDING PROTEIN HU-BETA"/>
    <property type="match status" value="1"/>
</dbReference>
<dbReference type="InterPro" id="IPR010992">
    <property type="entry name" value="IHF-like_DNA-bd_dom_sf"/>
</dbReference>
<dbReference type="RefSeq" id="WP_227309362.1">
    <property type="nucleotide sequence ID" value="NZ_JAESVA010000008.1"/>
</dbReference>
<dbReference type="Proteomes" id="UP000721844">
    <property type="component" value="Unassembled WGS sequence"/>
</dbReference>
<gene>
    <name evidence="5" type="ORF">ACELLULO517_20880</name>
</gene>
<keyword evidence="3 5" id="KW-0238">DNA-binding</keyword>
<sequence length="91" mass="9545">MTFNELIAHVSGKTGMAKEGVKMILETSIATLTEKAIAGEDATLPGFGQFKVKDVPARQGRNPSTGATMDIPASRKVAFTPAKALKDALKA</sequence>
<keyword evidence="6" id="KW-1185">Reference proteome</keyword>
<dbReference type="GO" id="GO:0003677">
    <property type="term" value="F:DNA binding"/>
    <property type="evidence" value="ECO:0007669"/>
    <property type="project" value="UniProtKB-KW"/>
</dbReference>
<dbReference type="GO" id="GO:0030261">
    <property type="term" value="P:chromosome condensation"/>
    <property type="evidence" value="ECO:0007669"/>
    <property type="project" value="UniProtKB-KW"/>
</dbReference>
<name>A0A963Z4N4_9PROT</name>
<organism evidence="5 6">
    <name type="scientific">Acidisoma cellulosilyticum</name>
    <dbReference type="NCBI Taxonomy" id="2802395"/>
    <lineage>
        <taxon>Bacteria</taxon>
        <taxon>Pseudomonadati</taxon>
        <taxon>Pseudomonadota</taxon>
        <taxon>Alphaproteobacteria</taxon>
        <taxon>Acetobacterales</taxon>
        <taxon>Acidocellaceae</taxon>
        <taxon>Acidisoma</taxon>
    </lineage>
</organism>
<evidence type="ECO:0000256" key="3">
    <source>
        <dbReference type="ARBA" id="ARBA00023125"/>
    </source>
</evidence>
<dbReference type="EMBL" id="JAESVA010000008">
    <property type="protein sequence ID" value="MCB8882712.1"/>
    <property type="molecule type" value="Genomic_DNA"/>
</dbReference>
<dbReference type="AlphaFoldDB" id="A0A963Z4N4"/>